<feature type="compositionally biased region" description="Low complexity" evidence="1">
    <location>
        <begin position="54"/>
        <end position="66"/>
    </location>
</feature>
<organism evidence="2 3">
    <name type="scientific">Crotalaria pallida</name>
    <name type="common">Smooth rattlebox</name>
    <name type="synonym">Crotalaria striata</name>
    <dbReference type="NCBI Taxonomy" id="3830"/>
    <lineage>
        <taxon>Eukaryota</taxon>
        <taxon>Viridiplantae</taxon>
        <taxon>Streptophyta</taxon>
        <taxon>Embryophyta</taxon>
        <taxon>Tracheophyta</taxon>
        <taxon>Spermatophyta</taxon>
        <taxon>Magnoliopsida</taxon>
        <taxon>eudicotyledons</taxon>
        <taxon>Gunneridae</taxon>
        <taxon>Pentapetalae</taxon>
        <taxon>rosids</taxon>
        <taxon>fabids</taxon>
        <taxon>Fabales</taxon>
        <taxon>Fabaceae</taxon>
        <taxon>Papilionoideae</taxon>
        <taxon>50 kb inversion clade</taxon>
        <taxon>genistoids sensu lato</taxon>
        <taxon>core genistoids</taxon>
        <taxon>Crotalarieae</taxon>
        <taxon>Crotalaria</taxon>
    </lineage>
</organism>
<evidence type="ECO:0000313" key="2">
    <source>
        <dbReference type="EMBL" id="KAK7289659.1"/>
    </source>
</evidence>
<comment type="caution">
    <text evidence="2">The sequence shown here is derived from an EMBL/GenBank/DDBJ whole genome shotgun (WGS) entry which is preliminary data.</text>
</comment>
<evidence type="ECO:0000256" key="1">
    <source>
        <dbReference type="SAM" id="MobiDB-lite"/>
    </source>
</evidence>
<keyword evidence="3" id="KW-1185">Reference proteome</keyword>
<feature type="region of interest" description="Disordered" evidence="1">
    <location>
        <begin position="37"/>
        <end position="98"/>
    </location>
</feature>
<dbReference type="AlphaFoldDB" id="A0AAN9J2F1"/>
<dbReference type="Proteomes" id="UP001372338">
    <property type="component" value="Unassembled WGS sequence"/>
</dbReference>
<proteinExistence type="predicted"/>
<gene>
    <name evidence="2" type="ORF">RIF29_03469</name>
</gene>
<sequence length="114" mass="11825">MRLTRSSPALVYYISIISIPSCHSSYTVEALGPIHHGEYGGSNAPSLPSDPDGLVISPSSIVLSPPHDVVPSPSTVQGNVPLSVKSSPPPSEEPAVKESAHFTITIAAASKFHA</sequence>
<evidence type="ECO:0000313" key="3">
    <source>
        <dbReference type="Proteomes" id="UP001372338"/>
    </source>
</evidence>
<reference evidence="2 3" key="1">
    <citation type="submission" date="2024-01" db="EMBL/GenBank/DDBJ databases">
        <title>The genomes of 5 underutilized Papilionoideae crops provide insights into root nodulation and disease resistanc.</title>
        <authorList>
            <person name="Yuan L."/>
        </authorList>
    </citation>
    <scope>NUCLEOTIDE SEQUENCE [LARGE SCALE GENOMIC DNA]</scope>
    <source>
        <strain evidence="2">ZHUSHIDOU_FW_LH</strain>
        <tissue evidence="2">Leaf</tissue>
    </source>
</reference>
<name>A0AAN9J2F1_CROPI</name>
<dbReference type="EMBL" id="JAYWIO010000001">
    <property type="protein sequence ID" value="KAK7289659.1"/>
    <property type="molecule type" value="Genomic_DNA"/>
</dbReference>
<accession>A0AAN9J2F1</accession>
<protein>
    <submittedName>
        <fullName evidence="2">Uncharacterized protein</fullName>
    </submittedName>
</protein>